<dbReference type="Pfam" id="PF07690">
    <property type="entry name" value="MFS_1"/>
    <property type="match status" value="1"/>
</dbReference>
<feature type="transmembrane region" description="Helical" evidence="6">
    <location>
        <begin position="29"/>
        <end position="55"/>
    </location>
</feature>
<evidence type="ECO:0000256" key="2">
    <source>
        <dbReference type="ARBA" id="ARBA00008432"/>
    </source>
</evidence>
<evidence type="ECO:0000256" key="5">
    <source>
        <dbReference type="ARBA" id="ARBA00023136"/>
    </source>
</evidence>
<feature type="transmembrane region" description="Helical" evidence="6">
    <location>
        <begin position="96"/>
        <end position="115"/>
    </location>
</feature>
<evidence type="ECO:0000256" key="4">
    <source>
        <dbReference type="ARBA" id="ARBA00022989"/>
    </source>
</evidence>
<accession>A0A6G4WY28</accession>
<keyword evidence="5 6" id="KW-0472">Membrane</keyword>
<feature type="transmembrane region" description="Helical" evidence="6">
    <location>
        <begin position="161"/>
        <end position="185"/>
    </location>
</feature>
<comment type="similarity">
    <text evidence="2">Belongs to the major facilitator superfamily. Nitrate/nitrite porter (TC 2.A.1.8) family.</text>
</comment>
<feature type="transmembrane region" description="Helical" evidence="6">
    <location>
        <begin position="269"/>
        <end position="287"/>
    </location>
</feature>
<evidence type="ECO:0000313" key="8">
    <source>
        <dbReference type="Proteomes" id="UP000477722"/>
    </source>
</evidence>
<evidence type="ECO:0000313" key="7">
    <source>
        <dbReference type="EMBL" id="NGO69517.1"/>
    </source>
</evidence>
<evidence type="ECO:0000256" key="6">
    <source>
        <dbReference type="SAM" id="Phobius"/>
    </source>
</evidence>
<feature type="transmembrane region" description="Helical" evidence="6">
    <location>
        <begin position="323"/>
        <end position="345"/>
    </location>
</feature>
<keyword evidence="4 6" id="KW-1133">Transmembrane helix</keyword>
<sequence>MTQRWIAQWEPEDPAFWAREGRRTARRNLFLSVYAEHIGFGVWSLWSVLALFMTAENGFSVTPDDKFLLVSVVSLVGAALRLPYGFAVTRFGGRNWTVFSALVLLVPTVLAFALMRNPGTPFWALLLCAAVAGLGGGNFASSMVNINHFFPEREKGWALGLNAGGGNLGVATVQLLGLAVMGAAGVHNPELLPLLFVPALLLAAWMAYRRMDNLASARTDYSSYRAVLRDRHCWIISLLYIGTFGSFIGFSFAFGLVLQNDFGRTPVQAAALTFLGPLLGSLARPLGGHLADRWGGALVSVWAFCGLGLGALGALGASAAGSLALFVLAFAALFLLAGVGNGSTYKMIPGIYAATSAGRDEGRRRAGAVIGISGAVGALGGVGINLAFRQSYQATGDGVPALVGFLVFYGICLVVTWAVYLRRTPAAEPVWA</sequence>
<proteinExistence type="inferred from homology"/>
<dbReference type="RefSeq" id="WP_165299202.1">
    <property type="nucleotide sequence ID" value="NZ_JAAKZZ010000121.1"/>
</dbReference>
<feature type="transmembrane region" description="Helical" evidence="6">
    <location>
        <begin position="121"/>
        <end position="140"/>
    </location>
</feature>
<comment type="subcellular location">
    <subcellularLocation>
        <location evidence="1">Membrane</location>
        <topology evidence="1">Multi-pass membrane protein</topology>
    </subcellularLocation>
</comment>
<feature type="transmembrane region" description="Helical" evidence="6">
    <location>
        <begin position="191"/>
        <end position="208"/>
    </location>
</feature>
<keyword evidence="3 6" id="KW-0812">Transmembrane</keyword>
<dbReference type="GO" id="GO:0015112">
    <property type="term" value="F:nitrate transmembrane transporter activity"/>
    <property type="evidence" value="ECO:0007669"/>
    <property type="project" value="InterPro"/>
</dbReference>
<dbReference type="InterPro" id="IPR036259">
    <property type="entry name" value="MFS_trans_sf"/>
</dbReference>
<dbReference type="GO" id="GO:0016020">
    <property type="term" value="C:membrane"/>
    <property type="evidence" value="ECO:0007669"/>
    <property type="project" value="UniProtKB-SubCell"/>
</dbReference>
<dbReference type="Proteomes" id="UP000477722">
    <property type="component" value="Unassembled WGS sequence"/>
</dbReference>
<dbReference type="EMBL" id="JAAKZZ010000121">
    <property type="protein sequence ID" value="NGO69517.1"/>
    <property type="molecule type" value="Genomic_DNA"/>
</dbReference>
<reference evidence="7 8" key="1">
    <citation type="submission" date="2020-02" db="EMBL/GenBank/DDBJ databases">
        <title>Whole-genome analyses of novel actinobacteria.</title>
        <authorList>
            <person name="Sahin N."/>
            <person name="Tatar D."/>
        </authorList>
    </citation>
    <scope>NUCLEOTIDE SEQUENCE [LARGE SCALE GENOMIC DNA]</scope>
    <source>
        <strain evidence="7 8">SB3404</strain>
    </source>
</reference>
<protein>
    <submittedName>
        <fullName evidence="7">NarK/NasA family nitrate transporter</fullName>
    </submittedName>
</protein>
<feature type="transmembrane region" description="Helical" evidence="6">
    <location>
        <begin position="294"/>
        <end position="317"/>
    </location>
</feature>
<feature type="transmembrane region" description="Helical" evidence="6">
    <location>
        <begin position="366"/>
        <end position="388"/>
    </location>
</feature>
<organism evidence="7 8">
    <name type="scientific">Streptomyces boncukensis</name>
    <dbReference type="NCBI Taxonomy" id="2711219"/>
    <lineage>
        <taxon>Bacteria</taxon>
        <taxon>Bacillati</taxon>
        <taxon>Actinomycetota</taxon>
        <taxon>Actinomycetes</taxon>
        <taxon>Kitasatosporales</taxon>
        <taxon>Streptomycetaceae</taxon>
        <taxon>Streptomyces</taxon>
    </lineage>
</organism>
<dbReference type="InterPro" id="IPR044772">
    <property type="entry name" value="NO3_transporter"/>
</dbReference>
<feature type="transmembrane region" description="Helical" evidence="6">
    <location>
        <begin position="233"/>
        <end position="257"/>
    </location>
</feature>
<dbReference type="PANTHER" id="PTHR23515">
    <property type="entry name" value="HIGH-AFFINITY NITRATE TRANSPORTER 2.3"/>
    <property type="match status" value="1"/>
</dbReference>
<dbReference type="InterPro" id="IPR011701">
    <property type="entry name" value="MFS"/>
</dbReference>
<evidence type="ECO:0000256" key="1">
    <source>
        <dbReference type="ARBA" id="ARBA00004141"/>
    </source>
</evidence>
<comment type="caution">
    <text evidence="7">The sequence shown here is derived from an EMBL/GenBank/DDBJ whole genome shotgun (WGS) entry which is preliminary data.</text>
</comment>
<feature type="transmembrane region" description="Helical" evidence="6">
    <location>
        <begin position="67"/>
        <end position="84"/>
    </location>
</feature>
<gene>
    <name evidence="7" type="ORF">G5C65_14360</name>
</gene>
<dbReference type="AlphaFoldDB" id="A0A6G4WY28"/>
<keyword evidence="8" id="KW-1185">Reference proteome</keyword>
<dbReference type="Gene3D" id="1.20.1250.20">
    <property type="entry name" value="MFS general substrate transporter like domains"/>
    <property type="match status" value="1"/>
</dbReference>
<dbReference type="SUPFAM" id="SSF103473">
    <property type="entry name" value="MFS general substrate transporter"/>
    <property type="match status" value="1"/>
</dbReference>
<feature type="transmembrane region" description="Helical" evidence="6">
    <location>
        <begin position="400"/>
        <end position="421"/>
    </location>
</feature>
<evidence type="ECO:0000256" key="3">
    <source>
        <dbReference type="ARBA" id="ARBA00022692"/>
    </source>
</evidence>
<name>A0A6G4WY28_9ACTN</name>